<feature type="transmembrane region" description="Helical" evidence="8">
    <location>
        <begin position="197"/>
        <end position="223"/>
    </location>
</feature>
<keyword evidence="3 8" id="KW-0813">Transport</keyword>
<sequence length="291" mass="31897">MNARLTPWLFLMPAILIYGIFGAYPIFQTFAISLTDQVGVAEPGTFVGLQNYVTLIQDEYFLNALKHTGIWVIAFLIVPNSLAITIALLVKQTFWGASLIKTVFFLPLALSFAIVGVVWGWIYEPDVGLLDQLLIALGLEGLIVEWLGPDAATYSVIAAAAWRQTAFATVVFLAGLSAIPQELIEAAKVDGGTRRQIFFRITLPLLKPASTIAVSSALIHALLATEIVLTMTEGGPFGSSEVVGYRMYMETFWNYKFGYGAAIGVIVTLMTATMVVPYVRRMAKAQERDWS</sequence>
<feature type="transmembrane region" description="Helical" evidence="8">
    <location>
        <begin position="102"/>
        <end position="122"/>
    </location>
</feature>
<reference evidence="10 11" key="1">
    <citation type="submission" date="2024-07" db="EMBL/GenBank/DDBJ databases">
        <authorList>
            <person name="Kang M."/>
        </authorList>
    </citation>
    <scope>NUCLEOTIDE SEQUENCE [LARGE SCALE GENOMIC DNA]</scope>
    <source>
        <strain evidence="10 11">DFM31</strain>
    </source>
</reference>
<dbReference type="PANTHER" id="PTHR43227">
    <property type="entry name" value="BLL4140 PROTEIN"/>
    <property type="match status" value="1"/>
</dbReference>
<comment type="subcellular location">
    <subcellularLocation>
        <location evidence="1 8">Cell membrane</location>
        <topology evidence="1 8">Multi-pass membrane protein</topology>
    </subcellularLocation>
</comment>
<evidence type="ECO:0000256" key="8">
    <source>
        <dbReference type="RuleBase" id="RU363032"/>
    </source>
</evidence>
<evidence type="ECO:0000256" key="2">
    <source>
        <dbReference type="ARBA" id="ARBA00009306"/>
    </source>
</evidence>
<feature type="transmembrane region" description="Helical" evidence="8">
    <location>
        <begin position="70"/>
        <end position="90"/>
    </location>
</feature>
<dbReference type="InterPro" id="IPR050809">
    <property type="entry name" value="UgpAE/MalFG_permease"/>
</dbReference>
<evidence type="ECO:0000256" key="6">
    <source>
        <dbReference type="ARBA" id="ARBA00022989"/>
    </source>
</evidence>
<dbReference type="PANTHER" id="PTHR43227:SF8">
    <property type="entry name" value="DIACETYLCHITOBIOSE UPTAKE SYSTEM PERMEASE PROTEIN DASB"/>
    <property type="match status" value="1"/>
</dbReference>
<dbReference type="SUPFAM" id="SSF161098">
    <property type="entry name" value="MetI-like"/>
    <property type="match status" value="1"/>
</dbReference>
<name>A0ABV3L7X9_9RHOB</name>
<evidence type="ECO:0000313" key="11">
    <source>
        <dbReference type="Proteomes" id="UP001553161"/>
    </source>
</evidence>
<evidence type="ECO:0000256" key="7">
    <source>
        <dbReference type="ARBA" id="ARBA00023136"/>
    </source>
</evidence>
<comment type="caution">
    <text evidence="10">The sequence shown here is derived from an EMBL/GenBank/DDBJ whole genome shotgun (WGS) entry which is preliminary data.</text>
</comment>
<gene>
    <name evidence="10" type="ORF">AB0T83_12515</name>
</gene>
<dbReference type="Gene3D" id="1.10.3720.10">
    <property type="entry name" value="MetI-like"/>
    <property type="match status" value="1"/>
</dbReference>
<dbReference type="Proteomes" id="UP001553161">
    <property type="component" value="Unassembled WGS sequence"/>
</dbReference>
<dbReference type="Pfam" id="PF00528">
    <property type="entry name" value="BPD_transp_1"/>
    <property type="match status" value="1"/>
</dbReference>
<evidence type="ECO:0000256" key="4">
    <source>
        <dbReference type="ARBA" id="ARBA00022475"/>
    </source>
</evidence>
<keyword evidence="4" id="KW-1003">Cell membrane</keyword>
<feature type="transmembrane region" description="Helical" evidence="8">
    <location>
        <begin position="151"/>
        <end position="176"/>
    </location>
</feature>
<dbReference type="CDD" id="cd06261">
    <property type="entry name" value="TM_PBP2"/>
    <property type="match status" value="1"/>
</dbReference>
<feature type="domain" description="ABC transmembrane type-1" evidence="9">
    <location>
        <begin position="65"/>
        <end position="278"/>
    </location>
</feature>
<dbReference type="EMBL" id="JBFBVU010000015">
    <property type="protein sequence ID" value="MEV8467603.1"/>
    <property type="molecule type" value="Genomic_DNA"/>
</dbReference>
<keyword evidence="6 8" id="KW-1133">Transmembrane helix</keyword>
<evidence type="ECO:0000256" key="5">
    <source>
        <dbReference type="ARBA" id="ARBA00022692"/>
    </source>
</evidence>
<dbReference type="InterPro" id="IPR035906">
    <property type="entry name" value="MetI-like_sf"/>
</dbReference>
<organism evidence="10 11">
    <name type="scientific">Meridianimarinicoccus marinus</name>
    <dbReference type="NCBI Taxonomy" id="3231483"/>
    <lineage>
        <taxon>Bacteria</taxon>
        <taxon>Pseudomonadati</taxon>
        <taxon>Pseudomonadota</taxon>
        <taxon>Alphaproteobacteria</taxon>
        <taxon>Rhodobacterales</taxon>
        <taxon>Paracoccaceae</taxon>
        <taxon>Meridianimarinicoccus</taxon>
    </lineage>
</organism>
<evidence type="ECO:0000313" key="10">
    <source>
        <dbReference type="EMBL" id="MEV8467603.1"/>
    </source>
</evidence>
<keyword evidence="11" id="KW-1185">Reference proteome</keyword>
<dbReference type="RefSeq" id="WP_366193475.1">
    <property type="nucleotide sequence ID" value="NZ_JBFBVU010000015.1"/>
</dbReference>
<protein>
    <submittedName>
        <fullName evidence="10">Sugar ABC transporter permease</fullName>
    </submittedName>
</protein>
<feature type="transmembrane region" description="Helical" evidence="8">
    <location>
        <begin position="7"/>
        <end position="27"/>
    </location>
</feature>
<comment type="similarity">
    <text evidence="2 8">Belongs to the binding-protein-dependent transport system permease family.</text>
</comment>
<accession>A0ABV3L7X9</accession>
<dbReference type="InterPro" id="IPR000515">
    <property type="entry name" value="MetI-like"/>
</dbReference>
<evidence type="ECO:0000256" key="1">
    <source>
        <dbReference type="ARBA" id="ARBA00004651"/>
    </source>
</evidence>
<dbReference type="PROSITE" id="PS50928">
    <property type="entry name" value="ABC_TM1"/>
    <property type="match status" value="1"/>
</dbReference>
<keyword evidence="5 8" id="KW-0812">Transmembrane</keyword>
<feature type="transmembrane region" description="Helical" evidence="8">
    <location>
        <begin position="257"/>
        <end position="279"/>
    </location>
</feature>
<keyword evidence="7 8" id="KW-0472">Membrane</keyword>
<proteinExistence type="inferred from homology"/>
<evidence type="ECO:0000259" key="9">
    <source>
        <dbReference type="PROSITE" id="PS50928"/>
    </source>
</evidence>
<evidence type="ECO:0000256" key="3">
    <source>
        <dbReference type="ARBA" id="ARBA00022448"/>
    </source>
</evidence>